<dbReference type="RefSeq" id="XP_025348312.1">
    <property type="nucleotide sequence ID" value="XM_025489598.1"/>
</dbReference>
<feature type="compositionally biased region" description="Polar residues" evidence="1">
    <location>
        <begin position="160"/>
        <end position="172"/>
    </location>
</feature>
<protein>
    <submittedName>
        <fullName evidence="2">Uncharacterized protein</fullName>
    </submittedName>
</protein>
<dbReference type="EMBL" id="KZ819326">
    <property type="protein sequence ID" value="PWN21152.1"/>
    <property type="molecule type" value="Genomic_DNA"/>
</dbReference>
<dbReference type="GeneID" id="37011332"/>
<name>A0A316U7I8_9BASI</name>
<accession>A0A316U7I8</accession>
<gene>
    <name evidence="2" type="ORF">BCV69DRAFT_188814</name>
</gene>
<dbReference type="Proteomes" id="UP000245942">
    <property type="component" value="Unassembled WGS sequence"/>
</dbReference>
<proteinExistence type="predicted"/>
<keyword evidence="3" id="KW-1185">Reference proteome</keyword>
<dbReference type="AlphaFoldDB" id="A0A316U7I8"/>
<reference evidence="2 3" key="1">
    <citation type="journal article" date="2018" name="Mol. Biol. Evol.">
        <title>Broad Genomic Sampling Reveals a Smut Pathogenic Ancestry of the Fungal Clade Ustilaginomycotina.</title>
        <authorList>
            <person name="Kijpornyongpan T."/>
            <person name="Mondo S.J."/>
            <person name="Barry K."/>
            <person name="Sandor L."/>
            <person name="Lee J."/>
            <person name="Lipzen A."/>
            <person name="Pangilinan J."/>
            <person name="LaButti K."/>
            <person name="Hainaut M."/>
            <person name="Henrissat B."/>
            <person name="Grigoriev I.V."/>
            <person name="Spatafora J.W."/>
            <person name="Aime M.C."/>
        </authorList>
    </citation>
    <scope>NUCLEOTIDE SEQUENCE [LARGE SCALE GENOMIC DNA]</scope>
    <source>
        <strain evidence="2 3">MCA 4718</strain>
    </source>
</reference>
<organism evidence="2 3">
    <name type="scientific">Pseudomicrostroma glucosiphilum</name>
    <dbReference type="NCBI Taxonomy" id="1684307"/>
    <lineage>
        <taxon>Eukaryota</taxon>
        <taxon>Fungi</taxon>
        <taxon>Dikarya</taxon>
        <taxon>Basidiomycota</taxon>
        <taxon>Ustilaginomycotina</taxon>
        <taxon>Exobasidiomycetes</taxon>
        <taxon>Microstromatales</taxon>
        <taxon>Microstromatales incertae sedis</taxon>
        <taxon>Pseudomicrostroma</taxon>
    </lineage>
</organism>
<evidence type="ECO:0000313" key="3">
    <source>
        <dbReference type="Proteomes" id="UP000245942"/>
    </source>
</evidence>
<evidence type="ECO:0000256" key="1">
    <source>
        <dbReference type="SAM" id="MobiDB-lite"/>
    </source>
</evidence>
<evidence type="ECO:0000313" key="2">
    <source>
        <dbReference type="EMBL" id="PWN21152.1"/>
    </source>
</evidence>
<feature type="region of interest" description="Disordered" evidence="1">
    <location>
        <begin position="153"/>
        <end position="172"/>
    </location>
</feature>
<sequence>MGTTSSRCPINQARSTFSLTPHILPGRESTGICWLQASLLHCPSVPFGSLSICPTTAVSRRLTLATVLSTICMSQQEPLTPRNLILSTSLPLSLADTVTMDSLRETPRLRKQVSDNEARWQDQVRKNQRLLRQLRDAHEDIRALQLRVEFLEERQEGRDNSTPAEPQASSHSYHTMKEALGLAVTLLDKERTQRDILATRNLCSPRARG</sequence>